<dbReference type="Proteomes" id="UP000485058">
    <property type="component" value="Unassembled WGS sequence"/>
</dbReference>
<dbReference type="AlphaFoldDB" id="A0A699Z517"/>
<sequence length="90" mass="10177">MDAGHCLTCPLPVWAVQVGRVWRLFGLANDMMSDQGRVWRPRRILRLCGQFPISSLVAVQGEYGAGCKSRGVREGVRRCRLRSFSPECRL</sequence>
<keyword evidence="2" id="KW-1185">Reference proteome</keyword>
<proteinExistence type="predicted"/>
<gene>
    <name evidence="1" type="ORF">HaLaN_09987</name>
</gene>
<evidence type="ECO:0000313" key="1">
    <source>
        <dbReference type="EMBL" id="GFH14014.1"/>
    </source>
</evidence>
<organism evidence="1 2">
    <name type="scientific">Haematococcus lacustris</name>
    <name type="common">Green alga</name>
    <name type="synonym">Haematococcus pluvialis</name>
    <dbReference type="NCBI Taxonomy" id="44745"/>
    <lineage>
        <taxon>Eukaryota</taxon>
        <taxon>Viridiplantae</taxon>
        <taxon>Chlorophyta</taxon>
        <taxon>core chlorophytes</taxon>
        <taxon>Chlorophyceae</taxon>
        <taxon>CS clade</taxon>
        <taxon>Chlamydomonadales</taxon>
        <taxon>Haematococcaceae</taxon>
        <taxon>Haematococcus</taxon>
    </lineage>
</organism>
<accession>A0A699Z517</accession>
<evidence type="ECO:0000313" key="2">
    <source>
        <dbReference type="Proteomes" id="UP000485058"/>
    </source>
</evidence>
<comment type="caution">
    <text evidence="1">The sequence shown here is derived from an EMBL/GenBank/DDBJ whole genome shotgun (WGS) entry which is preliminary data.</text>
</comment>
<dbReference type="EMBL" id="BLLF01000677">
    <property type="protein sequence ID" value="GFH14014.1"/>
    <property type="molecule type" value="Genomic_DNA"/>
</dbReference>
<protein>
    <submittedName>
        <fullName evidence="1">Uncharacterized protein</fullName>
    </submittedName>
</protein>
<reference evidence="1 2" key="1">
    <citation type="submission" date="2020-02" db="EMBL/GenBank/DDBJ databases">
        <title>Draft genome sequence of Haematococcus lacustris strain NIES-144.</title>
        <authorList>
            <person name="Morimoto D."/>
            <person name="Nakagawa S."/>
            <person name="Yoshida T."/>
            <person name="Sawayama S."/>
        </authorList>
    </citation>
    <scope>NUCLEOTIDE SEQUENCE [LARGE SCALE GENOMIC DNA]</scope>
    <source>
        <strain evidence="1 2">NIES-144</strain>
    </source>
</reference>
<name>A0A699Z517_HAELA</name>